<proteinExistence type="predicted"/>
<dbReference type="AlphaFoldDB" id="A0A849C269"/>
<sequence>MSSTRRSRRSPGTRSARFLIPLAATVALTTVAACGSESDDAGRGSGPGTTTIDSAQSAALTCGGAGIDDNAQIRYRTEALINAPLSTIWDLQTDVERWPAWQQPVTSMQRMDEGPLRDGSQFQWTTPAPATATTPATTLVITSSVHQVRPEQCIRWSGPGIGDGLRIDNGVHVWTFTEVEGGVLVRTEENWTGAQVEADVPTSTAFLGAGLEAWLRDLRAAAEAHS</sequence>
<comment type="caution">
    <text evidence="2">The sequence shown here is derived from an EMBL/GenBank/DDBJ whole genome shotgun (WGS) entry which is preliminary data.</text>
</comment>
<reference evidence="2 3" key="1">
    <citation type="submission" date="2020-05" db="EMBL/GenBank/DDBJ databases">
        <title>MicrobeNet Type strains.</title>
        <authorList>
            <person name="Nicholson A.C."/>
        </authorList>
    </citation>
    <scope>NUCLEOTIDE SEQUENCE [LARGE SCALE GENOMIC DNA]</scope>
    <source>
        <strain evidence="2 3">JCM 3224</strain>
    </source>
</reference>
<dbReference type="Gene3D" id="3.30.530.20">
    <property type="match status" value="1"/>
</dbReference>
<protein>
    <submittedName>
        <fullName evidence="2">Polyketide cyclase /reductase</fullName>
    </submittedName>
</protein>
<name>A0A849C269_9NOCA</name>
<dbReference type="Pfam" id="PF10604">
    <property type="entry name" value="Polyketide_cyc2"/>
    <property type="match status" value="1"/>
</dbReference>
<dbReference type="InterPro" id="IPR023393">
    <property type="entry name" value="START-like_dom_sf"/>
</dbReference>
<evidence type="ECO:0000256" key="1">
    <source>
        <dbReference type="SAM" id="SignalP"/>
    </source>
</evidence>
<organism evidence="2 3">
    <name type="scientific">Nocardia uniformis</name>
    <dbReference type="NCBI Taxonomy" id="53432"/>
    <lineage>
        <taxon>Bacteria</taxon>
        <taxon>Bacillati</taxon>
        <taxon>Actinomycetota</taxon>
        <taxon>Actinomycetes</taxon>
        <taxon>Mycobacteriales</taxon>
        <taxon>Nocardiaceae</taxon>
        <taxon>Nocardia</taxon>
    </lineage>
</organism>
<evidence type="ECO:0000313" key="3">
    <source>
        <dbReference type="Proteomes" id="UP000586827"/>
    </source>
</evidence>
<evidence type="ECO:0000313" key="2">
    <source>
        <dbReference type="EMBL" id="NNH69937.1"/>
    </source>
</evidence>
<accession>A0A849C269</accession>
<dbReference type="InterPro" id="IPR019587">
    <property type="entry name" value="Polyketide_cyclase/dehydratase"/>
</dbReference>
<dbReference type="RefSeq" id="WP_084521022.1">
    <property type="nucleotide sequence ID" value="NZ_JABELX010000003.1"/>
</dbReference>
<dbReference type="SUPFAM" id="SSF55961">
    <property type="entry name" value="Bet v1-like"/>
    <property type="match status" value="1"/>
</dbReference>
<dbReference type="Proteomes" id="UP000586827">
    <property type="component" value="Unassembled WGS sequence"/>
</dbReference>
<keyword evidence="1" id="KW-0732">Signal</keyword>
<dbReference type="EMBL" id="JABELX010000003">
    <property type="protein sequence ID" value="NNH69937.1"/>
    <property type="molecule type" value="Genomic_DNA"/>
</dbReference>
<gene>
    <name evidence="2" type="ORF">HLB23_08680</name>
</gene>
<feature type="signal peptide" evidence="1">
    <location>
        <begin position="1"/>
        <end position="32"/>
    </location>
</feature>
<feature type="chain" id="PRO_5038953211" evidence="1">
    <location>
        <begin position="33"/>
        <end position="226"/>
    </location>
</feature>
<keyword evidence="3" id="KW-1185">Reference proteome</keyword>
<dbReference type="PROSITE" id="PS51257">
    <property type="entry name" value="PROKAR_LIPOPROTEIN"/>
    <property type="match status" value="1"/>
</dbReference>